<accession>A0ABR0NQY2</accession>
<organism evidence="2 3">
    <name type="scientific">Gossypium arboreum</name>
    <name type="common">Tree cotton</name>
    <name type="synonym">Gossypium nanking</name>
    <dbReference type="NCBI Taxonomy" id="29729"/>
    <lineage>
        <taxon>Eukaryota</taxon>
        <taxon>Viridiplantae</taxon>
        <taxon>Streptophyta</taxon>
        <taxon>Embryophyta</taxon>
        <taxon>Tracheophyta</taxon>
        <taxon>Spermatophyta</taxon>
        <taxon>Magnoliopsida</taxon>
        <taxon>eudicotyledons</taxon>
        <taxon>Gunneridae</taxon>
        <taxon>Pentapetalae</taxon>
        <taxon>rosids</taxon>
        <taxon>malvids</taxon>
        <taxon>Malvales</taxon>
        <taxon>Malvaceae</taxon>
        <taxon>Malvoideae</taxon>
        <taxon>Gossypium</taxon>
    </lineage>
</organism>
<name>A0ABR0NQY2_GOSAR</name>
<protein>
    <submittedName>
        <fullName evidence="2">Uncharacterized protein</fullName>
    </submittedName>
</protein>
<dbReference type="EMBL" id="JARKNE010000009">
    <property type="protein sequence ID" value="KAK5802914.1"/>
    <property type="molecule type" value="Genomic_DNA"/>
</dbReference>
<dbReference type="Proteomes" id="UP001358586">
    <property type="component" value="Chromosome 9"/>
</dbReference>
<comment type="caution">
    <text evidence="2">The sequence shown here is derived from an EMBL/GenBank/DDBJ whole genome shotgun (WGS) entry which is preliminary data.</text>
</comment>
<evidence type="ECO:0000313" key="3">
    <source>
        <dbReference type="Proteomes" id="UP001358586"/>
    </source>
</evidence>
<feature type="region of interest" description="Disordered" evidence="1">
    <location>
        <begin position="88"/>
        <end position="110"/>
    </location>
</feature>
<sequence>MEIASEQADQDILEATMKNMDEKHKLVMANLVKNHEEALEKYKVDLDALNNLTSAQLDFNVYFWGCLEKFLEEWKNSSKLYFTKNPTEVSVSPTTGHEGEHEGEDEELGDRHNTSVTHDFIVFIIIVFLYFEMENLCLF</sequence>
<evidence type="ECO:0000256" key="1">
    <source>
        <dbReference type="SAM" id="MobiDB-lite"/>
    </source>
</evidence>
<evidence type="ECO:0000313" key="2">
    <source>
        <dbReference type="EMBL" id="KAK5802914.1"/>
    </source>
</evidence>
<keyword evidence="3" id="KW-1185">Reference proteome</keyword>
<reference evidence="2 3" key="1">
    <citation type="submission" date="2023-03" db="EMBL/GenBank/DDBJ databases">
        <title>WGS of Gossypium arboreum.</title>
        <authorList>
            <person name="Yu D."/>
        </authorList>
    </citation>
    <scope>NUCLEOTIDE SEQUENCE [LARGE SCALE GENOMIC DNA]</scope>
    <source>
        <tissue evidence="2">Leaf</tissue>
    </source>
</reference>
<gene>
    <name evidence="2" type="ORF">PVK06_030546</name>
</gene>
<proteinExistence type="predicted"/>